<proteinExistence type="predicted"/>
<evidence type="ECO:0000313" key="2">
    <source>
        <dbReference type="Proteomes" id="UP000749559"/>
    </source>
</evidence>
<dbReference type="PANTHER" id="PTHR37018:SF1">
    <property type="entry name" value="CULTURE SPECIFIC PROTEIN, PUTATIVE (AFU_ORTHOLOGUE AFUA_2G00130)-RELATED"/>
    <property type="match status" value="1"/>
</dbReference>
<name>A0A8S4Q893_OWEFU</name>
<gene>
    <name evidence="1" type="ORF">OFUS_LOCUS26671</name>
</gene>
<dbReference type="SUPFAM" id="SSF56059">
    <property type="entry name" value="Glutathione synthetase ATP-binding domain-like"/>
    <property type="match status" value="1"/>
</dbReference>
<reference evidence="1" key="1">
    <citation type="submission" date="2022-03" db="EMBL/GenBank/DDBJ databases">
        <authorList>
            <person name="Martin C."/>
        </authorList>
    </citation>
    <scope>NUCLEOTIDE SEQUENCE</scope>
</reference>
<comment type="caution">
    <text evidence="1">The sequence shown here is derived from an EMBL/GenBank/DDBJ whole genome shotgun (WGS) entry which is preliminary data.</text>
</comment>
<dbReference type="EMBL" id="CAIIXF020000227">
    <property type="protein sequence ID" value="CAH1803042.1"/>
    <property type="molecule type" value="Genomic_DNA"/>
</dbReference>
<dbReference type="AlphaFoldDB" id="A0A8S4Q893"/>
<evidence type="ECO:0000313" key="1">
    <source>
        <dbReference type="EMBL" id="CAH1803042.1"/>
    </source>
</evidence>
<feature type="non-terminal residue" evidence="1">
    <location>
        <position position="1"/>
    </location>
</feature>
<accession>A0A8S4Q893</accession>
<dbReference type="Proteomes" id="UP000749559">
    <property type="component" value="Unassembled WGS sequence"/>
</dbReference>
<organism evidence="1 2">
    <name type="scientific">Owenia fusiformis</name>
    <name type="common">Polychaete worm</name>
    <dbReference type="NCBI Taxonomy" id="6347"/>
    <lineage>
        <taxon>Eukaryota</taxon>
        <taxon>Metazoa</taxon>
        <taxon>Spiralia</taxon>
        <taxon>Lophotrochozoa</taxon>
        <taxon>Annelida</taxon>
        <taxon>Polychaeta</taxon>
        <taxon>Sedentaria</taxon>
        <taxon>Canalipalpata</taxon>
        <taxon>Sabellida</taxon>
        <taxon>Oweniida</taxon>
        <taxon>Oweniidae</taxon>
        <taxon>Owenia</taxon>
    </lineage>
</organism>
<dbReference type="PANTHER" id="PTHR37018">
    <property type="entry name" value="CULTURE SPECIFIC PROTEIN, PUTATIVE (AFU_ORTHOLOGUE AFUA_2G00130)-RELATED"/>
    <property type="match status" value="1"/>
</dbReference>
<protein>
    <submittedName>
        <fullName evidence="1">Uncharacterized protein</fullName>
    </submittedName>
</protein>
<dbReference type="InterPro" id="IPR053269">
    <property type="entry name" value="Asp-Met_ligase"/>
</dbReference>
<keyword evidence="2" id="KW-1185">Reference proteome</keyword>
<sequence length="178" mass="20397">KNLKKYLDSAAVRAMKTIATIGSGVPVFVFEIPRNLDLLKAHWSRWMPYYKECTDIRILNDDNLAKIDDGSLFSLHPCEQIPTQKYTINPDTLYEIYSKAFIPKIRIKQPRGMNKKEAKAPCVIKVPVAQGRDGVKIATTDREIYEYEEWVMKQGAQQIAGLGLFTIVHQELIPRIFV</sequence>